<evidence type="ECO:0000256" key="1">
    <source>
        <dbReference type="RuleBase" id="RU362001"/>
    </source>
</evidence>
<accession>A0A7W7SSQ0</accession>
<dbReference type="InterPro" id="IPR010310">
    <property type="entry name" value="T7SS_ESAT-6-like"/>
</dbReference>
<sequence>MSQITVQFGALDMGVDALASAHRTLLSQINDLEAAMQPLLAVWDGTARQAYQQCQADWRRAADDIGRVLTQLKDAVNNSNATMQARERSNTALFGG</sequence>
<comment type="similarity">
    <text evidence="1">Belongs to the WXG100 family.</text>
</comment>
<evidence type="ECO:0000313" key="2">
    <source>
        <dbReference type="EMBL" id="MBB4960233.1"/>
    </source>
</evidence>
<reference evidence="2 3" key="1">
    <citation type="submission" date="2020-08" db="EMBL/GenBank/DDBJ databases">
        <title>Sequencing the genomes of 1000 actinobacteria strains.</title>
        <authorList>
            <person name="Klenk H.-P."/>
        </authorList>
    </citation>
    <scope>NUCLEOTIDE SEQUENCE [LARGE SCALE GENOMIC DNA]</scope>
    <source>
        <strain evidence="2 3">DSM 45886</strain>
    </source>
</reference>
<gene>
    <name evidence="2" type="ORF">FHR38_003966</name>
</gene>
<comment type="caution">
    <text evidence="2">The sequence shown here is derived from an EMBL/GenBank/DDBJ whole genome shotgun (WGS) entry which is preliminary data.</text>
</comment>
<keyword evidence="3" id="KW-1185">Reference proteome</keyword>
<dbReference type="SUPFAM" id="SSF140453">
    <property type="entry name" value="EsxAB dimer-like"/>
    <property type="match status" value="1"/>
</dbReference>
<dbReference type="InterPro" id="IPR036689">
    <property type="entry name" value="ESAT-6-like_sf"/>
</dbReference>
<dbReference type="Gene3D" id="1.10.287.1060">
    <property type="entry name" value="ESAT-6-like"/>
    <property type="match status" value="1"/>
</dbReference>
<protein>
    <recommendedName>
        <fullName evidence="1">ESAT-6-like protein</fullName>
    </recommendedName>
</protein>
<dbReference type="AlphaFoldDB" id="A0A7W7SSQ0"/>
<dbReference type="EMBL" id="JACHJW010000001">
    <property type="protein sequence ID" value="MBB4960233.1"/>
    <property type="molecule type" value="Genomic_DNA"/>
</dbReference>
<proteinExistence type="inferred from homology"/>
<dbReference type="RefSeq" id="WP_184536044.1">
    <property type="nucleotide sequence ID" value="NZ_JACHJW010000001.1"/>
</dbReference>
<dbReference type="Proteomes" id="UP000578819">
    <property type="component" value="Unassembled WGS sequence"/>
</dbReference>
<evidence type="ECO:0000313" key="3">
    <source>
        <dbReference type="Proteomes" id="UP000578819"/>
    </source>
</evidence>
<dbReference type="NCBIfam" id="TIGR03930">
    <property type="entry name" value="WXG100_ESAT6"/>
    <property type="match status" value="1"/>
</dbReference>
<dbReference type="Pfam" id="PF06013">
    <property type="entry name" value="WXG100"/>
    <property type="match status" value="1"/>
</dbReference>
<name>A0A7W7SSQ0_9ACTN</name>
<organism evidence="2 3">
    <name type="scientific">Micromonospora polyrhachis</name>
    <dbReference type="NCBI Taxonomy" id="1282883"/>
    <lineage>
        <taxon>Bacteria</taxon>
        <taxon>Bacillati</taxon>
        <taxon>Actinomycetota</taxon>
        <taxon>Actinomycetes</taxon>
        <taxon>Micromonosporales</taxon>
        <taxon>Micromonosporaceae</taxon>
        <taxon>Micromonospora</taxon>
    </lineage>
</organism>